<proteinExistence type="predicted"/>
<keyword evidence="3" id="KW-1185">Reference proteome</keyword>
<dbReference type="Gene3D" id="2.60.210.10">
    <property type="entry name" value="Apoptosis, Tumor Necrosis Factor Receptor Associated Protein 2, Chain A"/>
    <property type="match status" value="1"/>
</dbReference>
<dbReference type="AlphaFoldDB" id="A0A4Y2K6E0"/>
<organism evidence="2 3">
    <name type="scientific">Araneus ventricosus</name>
    <name type="common">Orbweaver spider</name>
    <name type="synonym">Epeira ventricosa</name>
    <dbReference type="NCBI Taxonomy" id="182803"/>
    <lineage>
        <taxon>Eukaryota</taxon>
        <taxon>Metazoa</taxon>
        <taxon>Ecdysozoa</taxon>
        <taxon>Arthropoda</taxon>
        <taxon>Chelicerata</taxon>
        <taxon>Arachnida</taxon>
        <taxon>Araneae</taxon>
        <taxon>Araneomorphae</taxon>
        <taxon>Entelegynae</taxon>
        <taxon>Araneoidea</taxon>
        <taxon>Araneidae</taxon>
        <taxon>Araneus</taxon>
    </lineage>
</organism>
<dbReference type="Gene3D" id="1.25.40.420">
    <property type="match status" value="1"/>
</dbReference>
<dbReference type="EMBL" id="BGPR01004279">
    <property type="protein sequence ID" value="GBM97891.1"/>
    <property type="molecule type" value="Genomic_DNA"/>
</dbReference>
<accession>A0A4Y2K6E0</accession>
<dbReference type="Proteomes" id="UP000499080">
    <property type="component" value="Unassembled WGS sequence"/>
</dbReference>
<evidence type="ECO:0000313" key="3">
    <source>
        <dbReference type="Proteomes" id="UP000499080"/>
    </source>
</evidence>
<gene>
    <name evidence="2" type="ORF">AVEN_205314_1</name>
</gene>
<dbReference type="InterPro" id="IPR011333">
    <property type="entry name" value="SKP1/BTB/POZ_sf"/>
</dbReference>
<comment type="caution">
    <text evidence="2">The sequence shown here is derived from an EMBL/GenBank/DDBJ whole genome shotgun (WGS) entry which is preliminary data.</text>
</comment>
<reference evidence="2 3" key="1">
    <citation type="journal article" date="2019" name="Sci. Rep.">
        <title>Orb-weaving spider Araneus ventricosus genome elucidates the spidroin gene catalogue.</title>
        <authorList>
            <person name="Kono N."/>
            <person name="Nakamura H."/>
            <person name="Ohtoshi R."/>
            <person name="Moran D.A.P."/>
            <person name="Shinohara A."/>
            <person name="Yoshida Y."/>
            <person name="Fujiwara M."/>
            <person name="Mori M."/>
            <person name="Tomita M."/>
            <person name="Arakawa K."/>
        </authorList>
    </citation>
    <scope>NUCLEOTIDE SEQUENCE [LARGE SCALE GENOMIC DNA]</scope>
</reference>
<sequence>MNGSLAEDGECAAVAEVDVERVSFGGMVTHFRGLTPYEKKIIHNRSASDERLPFCMNIGLASEGTIFIELTPLSYENIRVCKCVLHLLDSTGNETKCGESTFVYRGEKPDKEWTFPLMFSKGNLLEHEKQYLPNDCLSLQCEIAFCTEKISSKIIKTKYATKLLPDNCSRVMQNHSKIEGEENQCTVKDDLLSLLSTGMLADVKLQTVTGTFHAHKNILSARSLAFQSIFTTNISKDCVQIDDLDADTLRRLLLYSDSLQDLDFESAKKMHFAAVKYRVFALRRKCSRFLEESLCPSNCCDVLLLAHEHCDSYLKKAVQEYIARHDKDVLRTSEWRNLEGTHPSLIIETFHIIYQRNRGNL</sequence>
<dbReference type="InterPro" id="IPR000210">
    <property type="entry name" value="BTB/POZ_dom"/>
</dbReference>
<evidence type="ECO:0000259" key="1">
    <source>
        <dbReference type="PROSITE" id="PS50097"/>
    </source>
</evidence>
<feature type="domain" description="BTB" evidence="1">
    <location>
        <begin position="201"/>
        <end position="255"/>
    </location>
</feature>
<dbReference type="SMART" id="SM00225">
    <property type="entry name" value="BTB"/>
    <property type="match status" value="1"/>
</dbReference>
<protein>
    <recommendedName>
        <fullName evidence="1">BTB domain-containing protein</fullName>
    </recommendedName>
</protein>
<evidence type="ECO:0000313" key="2">
    <source>
        <dbReference type="EMBL" id="GBM97891.1"/>
    </source>
</evidence>
<dbReference type="CDD" id="cd18186">
    <property type="entry name" value="BTB_POZ_ZBTB_KLHL-like"/>
    <property type="match status" value="1"/>
</dbReference>
<dbReference type="Gene3D" id="3.30.710.10">
    <property type="entry name" value="Potassium Channel Kv1.1, Chain A"/>
    <property type="match status" value="1"/>
</dbReference>
<dbReference type="PANTHER" id="PTHR24413">
    <property type="entry name" value="SPECKLE-TYPE POZ PROTEIN"/>
    <property type="match status" value="1"/>
</dbReference>
<dbReference type="InterPro" id="IPR008974">
    <property type="entry name" value="TRAF-like"/>
</dbReference>
<dbReference type="PROSITE" id="PS50097">
    <property type="entry name" value="BTB"/>
    <property type="match status" value="1"/>
</dbReference>
<dbReference type="SUPFAM" id="SSF49599">
    <property type="entry name" value="TRAF domain-like"/>
    <property type="match status" value="1"/>
</dbReference>
<dbReference type="Pfam" id="PF00651">
    <property type="entry name" value="BTB"/>
    <property type="match status" value="1"/>
</dbReference>
<dbReference type="SUPFAM" id="SSF54695">
    <property type="entry name" value="POZ domain"/>
    <property type="match status" value="1"/>
</dbReference>
<name>A0A4Y2K6E0_ARAVE</name>